<dbReference type="RefSeq" id="WP_092494997.1">
    <property type="nucleotide sequence ID" value="NZ_FOFG01000001.1"/>
</dbReference>
<reference evidence="2 3" key="1">
    <citation type="submission" date="2016-10" db="EMBL/GenBank/DDBJ databases">
        <authorList>
            <person name="de Groot N.N."/>
        </authorList>
    </citation>
    <scope>NUCLEOTIDE SEQUENCE [LARGE SCALE GENOMIC DNA]</scope>
    <source>
        <strain evidence="2 3">A52C2</strain>
    </source>
</reference>
<feature type="chain" id="PRO_5011628904" evidence="1">
    <location>
        <begin position="27"/>
        <end position="149"/>
    </location>
</feature>
<feature type="signal peptide" evidence="1">
    <location>
        <begin position="1"/>
        <end position="26"/>
    </location>
</feature>
<name>A0A1H9AWN4_9HYPH</name>
<gene>
    <name evidence="2" type="ORF">SAMN05216548_101530</name>
</gene>
<sequence length="149" mass="16229">MKLRSLLSASLLLAGLPAIAAAPALAADMPYYATETTTVTAVPSQCADTGILSRIEDHYNWSDQHTWHRGILIAALQEPRPQVGGVDNPSMIPKERCTARAVFNNGQSRPVYYVIEKGMGYASVGRGVDFCVDGLDPWRVHDGDCRTVR</sequence>
<protein>
    <submittedName>
        <fullName evidence="2">Uncharacterized protein</fullName>
    </submittedName>
</protein>
<evidence type="ECO:0000313" key="2">
    <source>
        <dbReference type="EMBL" id="SEP80348.1"/>
    </source>
</evidence>
<dbReference type="OrthoDB" id="9808546at2"/>
<dbReference type="STRING" id="1855383.SAMN05216548_101530"/>
<evidence type="ECO:0000256" key="1">
    <source>
        <dbReference type="SAM" id="SignalP"/>
    </source>
</evidence>
<organism evidence="2 3">
    <name type="scientific">Faunimonas pinastri</name>
    <dbReference type="NCBI Taxonomy" id="1855383"/>
    <lineage>
        <taxon>Bacteria</taxon>
        <taxon>Pseudomonadati</taxon>
        <taxon>Pseudomonadota</taxon>
        <taxon>Alphaproteobacteria</taxon>
        <taxon>Hyphomicrobiales</taxon>
        <taxon>Afifellaceae</taxon>
        <taxon>Faunimonas</taxon>
    </lineage>
</organism>
<proteinExistence type="predicted"/>
<dbReference type="Proteomes" id="UP000199647">
    <property type="component" value="Unassembled WGS sequence"/>
</dbReference>
<dbReference type="AlphaFoldDB" id="A0A1H9AWN4"/>
<keyword evidence="1" id="KW-0732">Signal</keyword>
<evidence type="ECO:0000313" key="3">
    <source>
        <dbReference type="Proteomes" id="UP000199647"/>
    </source>
</evidence>
<accession>A0A1H9AWN4</accession>
<dbReference type="EMBL" id="FOFG01000001">
    <property type="protein sequence ID" value="SEP80348.1"/>
    <property type="molecule type" value="Genomic_DNA"/>
</dbReference>
<keyword evidence="3" id="KW-1185">Reference proteome</keyword>